<protein>
    <submittedName>
        <fullName evidence="2">Uncharacterized protein</fullName>
    </submittedName>
</protein>
<sequence length="34" mass="3723">MTYMVQVDDKVRQATPEEAAEIEASQAAASKEPQ</sequence>
<organism evidence="2">
    <name type="scientific">uncultured Caudovirales phage</name>
    <dbReference type="NCBI Taxonomy" id="2100421"/>
    <lineage>
        <taxon>Viruses</taxon>
        <taxon>Duplodnaviria</taxon>
        <taxon>Heunggongvirae</taxon>
        <taxon>Uroviricota</taxon>
        <taxon>Caudoviricetes</taxon>
        <taxon>Peduoviridae</taxon>
        <taxon>Maltschvirus</taxon>
        <taxon>Maltschvirus maltsch</taxon>
    </lineage>
</organism>
<proteinExistence type="predicted"/>
<reference evidence="2" key="1">
    <citation type="submission" date="2020-04" db="EMBL/GenBank/DDBJ databases">
        <authorList>
            <person name="Chiriac C."/>
            <person name="Salcher M."/>
            <person name="Ghai R."/>
            <person name="Kavagutti S V."/>
        </authorList>
    </citation>
    <scope>NUCLEOTIDE SEQUENCE</scope>
</reference>
<name>A0A6J5NLG4_9CAUD</name>
<feature type="compositionally biased region" description="Low complexity" evidence="1">
    <location>
        <begin position="22"/>
        <end position="34"/>
    </location>
</feature>
<evidence type="ECO:0000256" key="1">
    <source>
        <dbReference type="SAM" id="MobiDB-lite"/>
    </source>
</evidence>
<gene>
    <name evidence="2" type="ORF">UFOVP718_4</name>
</gene>
<dbReference type="EMBL" id="LR796694">
    <property type="protein sequence ID" value="CAB4159753.1"/>
    <property type="molecule type" value="Genomic_DNA"/>
</dbReference>
<evidence type="ECO:0000313" key="2">
    <source>
        <dbReference type="EMBL" id="CAB4159753.1"/>
    </source>
</evidence>
<accession>A0A6J5NLG4</accession>
<feature type="region of interest" description="Disordered" evidence="1">
    <location>
        <begin position="1"/>
        <end position="34"/>
    </location>
</feature>